<keyword evidence="3" id="KW-1185">Reference proteome</keyword>
<proteinExistence type="predicted"/>
<reference evidence="2 3" key="1">
    <citation type="submission" date="2016-04" db="EMBL/GenBank/DDBJ databases">
        <title>The genome of Intoshia linei affirms orthonectids as highly simplified spiralians.</title>
        <authorList>
            <person name="Mikhailov K.V."/>
            <person name="Slusarev G.S."/>
            <person name="Nikitin M.A."/>
            <person name="Logacheva M.D."/>
            <person name="Penin A."/>
            <person name="Aleoshin V."/>
            <person name="Panchin Y.V."/>
        </authorList>
    </citation>
    <scope>NUCLEOTIDE SEQUENCE [LARGE SCALE GENOMIC DNA]</scope>
    <source>
        <strain evidence="2">Intl2013</strain>
        <tissue evidence="2">Whole animal</tissue>
    </source>
</reference>
<evidence type="ECO:0000313" key="2">
    <source>
        <dbReference type="EMBL" id="OAF66990.1"/>
    </source>
</evidence>
<dbReference type="EMBL" id="LWCA01000775">
    <property type="protein sequence ID" value="OAF66990.1"/>
    <property type="molecule type" value="Genomic_DNA"/>
</dbReference>
<evidence type="ECO:0000313" key="3">
    <source>
        <dbReference type="Proteomes" id="UP000078046"/>
    </source>
</evidence>
<name>A0A177AYQ9_9BILA</name>
<organism evidence="2 3">
    <name type="scientific">Intoshia linei</name>
    <dbReference type="NCBI Taxonomy" id="1819745"/>
    <lineage>
        <taxon>Eukaryota</taxon>
        <taxon>Metazoa</taxon>
        <taxon>Spiralia</taxon>
        <taxon>Lophotrochozoa</taxon>
        <taxon>Mesozoa</taxon>
        <taxon>Orthonectida</taxon>
        <taxon>Rhopaluridae</taxon>
        <taxon>Intoshia</taxon>
    </lineage>
</organism>
<sequence>MVNNLNQNVNNASWGSHQDNNNVSGLNLGWNNAQTKEPNSVFNNFNLPAFEDNSFRNGSGNFTHPDKISSDHYLMNGRPYNETCNISLYNGSSKDCAYNDAHNVAFSNSFHPNNMNGNGTTNSNFRREPQSNGPDYYRDLSMFADHNANSSVINNTRNISRTPYQRVARTHDSVNTHTNPCYYPSHYEYNFYPRHTR</sequence>
<gene>
    <name evidence="2" type="ORF">A3Q56_05228</name>
</gene>
<dbReference type="Proteomes" id="UP000078046">
    <property type="component" value="Unassembled WGS sequence"/>
</dbReference>
<accession>A0A177AYQ9</accession>
<comment type="caution">
    <text evidence="2">The sequence shown here is derived from an EMBL/GenBank/DDBJ whole genome shotgun (WGS) entry which is preliminary data.</text>
</comment>
<protein>
    <submittedName>
        <fullName evidence="2">Uncharacterized protein</fullName>
    </submittedName>
</protein>
<evidence type="ECO:0000256" key="1">
    <source>
        <dbReference type="SAM" id="MobiDB-lite"/>
    </source>
</evidence>
<dbReference type="AlphaFoldDB" id="A0A177AYQ9"/>
<feature type="region of interest" description="Disordered" evidence="1">
    <location>
        <begin position="1"/>
        <end position="20"/>
    </location>
</feature>
<feature type="compositionally biased region" description="Low complexity" evidence="1">
    <location>
        <begin position="1"/>
        <end position="11"/>
    </location>
</feature>